<evidence type="ECO:0000256" key="1">
    <source>
        <dbReference type="SAM" id="MobiDB-lite"/>
    </source>
</evidence>
<dbReference type="Proteomes" id="UP000268829">
    <property type="component" value="Unassembled WGS sequence"/>
</dbReference>
<gene>
    <name evidence="2" type="ORF">EDM57_19990</name>
</gene>
<protein>
    <submittedName>
        <fullName evidence="2">ATP-binding protein</fullName>
    </submittedName>
</protein>
<dbReference type="EMBL" id="RHHS01000049">
    <property type="protein sequence ID" value="RNB53113.1"/>
    <property type="molecule type" value="Genomic_DNA"/>
</dbReference>
<dbReference type="SUPFAM" id="SSF52540">
    <property type="entry name" value="P-loop containing nucleoside triphosphate hydrolases"/>
    <property type="match status" value="1"/>
</dbReference>
<keyword evidence="2" id="KW-0547">Nucleotide-binding</keyword>
<comment type="caution">
    <text evidence="2">The sequence shown here is derived from an EMBL/GenBank/DDBJ whole genome shotgun (WGS) entry which is preliminary data.</text>
</comment>
<feature type="region of interest" description="Disordered" evidence="1">
    <location>
        <begin position="98"/>
        <end position="121"/>
    </location>
</feature>
<keyword evidence="2" id="KW-0067">ATP-binding</keyword>
<reference evidence="2 3" key="1">
    <citation type="submission" date="2018-10" db="EMBL/GenBank/DDBJ databases">
        <title>Phylogenomics of Brevibacillus.</title>
        <authorList>
            <person name="Dunlap C."/>
        </authorList>
    </citation>
    <scope>NUCLEOTIDE SEQUENCE [LARGE SCALE GENOMIC DNA]</scope>
    <source>
        <strain evidence="2 3">DSM 100115</strain>
    </source>
</reference>
<dbReference type="InterPro" id="IPR027417">
    <property type="entry name" value="P-loop_NTPase"/>
</dbReference>
<dbReference type="AlphaFoldDB" id="A0A3M8APY0"/>
<evidence type="ECO:0000313" key="3">
    <source>
        <dbReference type="Proteomes" id="UP000268829"/>
    </source>
</evidence>
<proteinExistence type="predicted"/>
<name>A0A3M8APY0_9BACL</name>
<keyword evidence="3" id="KW-1185">Reference proteome</keyword>
<accession>A0A3M8APY0</accession>
<organism evidence="2 3">
    <name type="scientific">Brevibacillus gelatini</name>
    <dbReference type="NCBI Taxonomy" id="1655277"/>
    <lineage>
        <taxon>Bacteria</taxon>
        <taxon>Bacillati</taxon>
        <taxon>Bacillota</taxon>
        <taxon>Bacilli</taxon>
        <taxon>Bacillales</taxon>
        <taxon>Paenibacillaceae</taxon>
        <taxon>Brevibacillus</taxon>
    </lineage>
</organism>
<dbReference type="GO" id="GO:0005524">
    <property type="term" value="F:ATP binding"/>
    <property type="evidence" value="ECO:0007669"/>
    <property type="project" value="UniProtKB-KW"/>
</dbReference>
<dbReference type="Gene3D" id="3.40.50.300">
    <property type="entry name" value="P-loop containing nucleotide triphosphate hydrolases"/>
    <property type="match status" value="1"/>
</dbReference>
<dbReference type="RefSeq" id="WP_122906453.1">
    <property type="nucleotide sequence ID" value="NZ_RHHS01000049.1"/>
</dbReference>
<evidence type="ECO:0000313" key="2">
    <source>
        <dbReference type="EMBL" id="RNB53113.1"/>
    </source>
</evidence>
<sequence length="400" mass="45820">MNLKSNEVFIPGAFPKYTYISRQSSEFDISYEVRLTQSLHTVGFLTSIIGPSKTGKTVLCEKVIGTEKMKSFSGSDFKETEDFWVTIARRVGLPLESEQTEQKTMQGQGLSGTREGRASAVTEKYHSNKDKVIQYFIENDWVLVLDDFHYASPNMQMEIAYQLKDAIRKYFKTVVISLPHRSDDAIRKNSDLSGRLNLINIEPWNTKELREIAVTGFDKLGLHIDSSIANDMAQESLSSPQLMQSICLNLCFLLDIDNIDKPKLDSSMLKKAYEMTSLNLLSYKEVARKLKSGPNPRGQKRKTYTINSGNQVDMYELLLKAISVDPPKVSLSIDEIKRRMDAMVSDADKPDRKKIKTTIDQVQSIMQTSEPMYQVFEYKDDKVYILEPLFLFYLRWGRLD</sequence>
<dbReference type="OrthoDB" id="2531964at2"/>